<protein>
    <submittedName>
        <fullName evidence="2">Uncharacterized protein</fullName>
    </submittedName>
</protein>
<evidence type="ECO:0000313" key="3">
    <source>
        <dbReference type="Proteomes" id="UP000252345"/>
    </source>
</evidence>
<feature type="compositionally biased region" description="Basic and acidic residues" evidence="1">
    <location>
        <begin position="197"/>
        <end position="208"/>
    </location>
</feature>
<evidence type="ECO:0000256" key="1">
    <source>
        <dbReference type="SAM" id="MobiDB-lite"/>
    </source>
</evidence>
<feature type="compositionally biased region" description="Basic and acidic residues" evidence="1">
    <location>
        <begin position="222"/>
        <end position="232"/>
    </location>
</feature>
<organism evidence="2 3">
    <name type="scientific">Bifidobacterium xylocopae</name>
    <dbReference type="NCBI Taxonomy" id="2493119"/>
    <lineage>
        <taxon>Bacteria</taxon>
        <taxon>Bacillati</taxon>
        <taxon>Actinomycetota</taxon>
        <taxon>Actinomycetes</taxon>
        <taxon>Bifidobacteriales</taxon>
        <taxon>Bifidobacteriaceae</taxon>
        <taxon>Bifidobacterium</taxon>
    </lineage>
</organism>
<feature type="compositionally biased region" description="Low complexity" evidence="1">
    <location>
        <begin position="209"/>
        <end position="221"/>
    </location>
</feature>
<reference evidence="2 3" key="1">
    <citation type="submission" date="2017-10" db="EMBL/GenBank/DDBJ databases">
        <title>Bifidobacterium xylocopum sp. nov. and Bifidobacterium aemilianum sp. nov., from the carpenter bee (Xylocopa violacea) digestive tract.</title>
        <authorList>
            <person name="Alberoni D."/>
            <person name="Baffoni L."/>
            <person name="Di Gioia D."/>
            <person name="Gaggia F."/>
            <person name="Biavati B."/>
        </authorList>
    </citation>
    <scope>NUCLEOTIDE SEQUENCE [LARGE SCALE GENOMIC DNA]</scope>
    <source>
        <strain evidence="2 3">XV2</strain>
    </source>
</reference>
<dbReference type="Proteomes" id="UP000252345">
    <property type="component" value="Unassembled WGS sequence"/>
</dbReference>
<keyword evidence="3" id="KW-1185">Reference proteome</keyword>
<name>A0A366KBT8_9BIFI</name>
<evidence type="ECO:0000313" key="2">
    <source>
        <dbReference type="EMBL" id="RBP98827.1"/>
    </source>
</evidence>
<dbReference type="AlphaFoldDB" id="A0A366KBT8"/>
<sequence>MLREDNARLRQTMDQQERALQSYQDKTGEEAQLSRKLNLLVRKAADDLSLLLETGVLTVNRFHPRAGLLHKHSDWLRLMQEYSGREQDLIEEQRRLIEKTRTTHRSEYRRAVREGRSGTYLDALKKQQAKEAREVNGQCKQYWAWYELNDLRDNYRQIHHSGIGTDAPELNQYLHILSAASQENSDSEEEAGNGTRCRQDSGRGRSQDRAAGAGTQTAQRAEAAKKQRLQEP</sequence>
<feature type="region of interest" description="Disordered" evidence="1">
    <location>
        <begin position="181"/>
        <end position="232"/>
    </location>
</feature>
<dbReference type="EMBL" id="PDCH01000019">
    <property type="protein sequence ID" value="RBP98827.1"/>
    <property type="molecule type" value="Genomic_DNA"/>
</dbReference>
<gene>
    <name evidence="2" type="ORF">CRD59_06975</name>
</gene>
<proteinExistence type="predicted"/>
<accession>A0A366KBT8</accession>
<comment type="caution">
    <text evidence="2">The sequence shown here is derived from an EMBL/GenBank/DDBJ whole genome shotgun (WGS) entry which is preliminary data.</text>
</comment>